<dbReference type="Gene3D" id="2.40.128.20">
    <property type="match status" value="1"/>
</dbReference>
<protein>
    <submittedName>
        <fullName evidence="6">Metal-binding protein ZinT</fullName>
    </submittedName>
</protein>
<keyword evidence="7" id="KW-1185">Reference proteome</keyword>
<sequence length="226" mass="24806">MIRQLIPSVAALLLCAGPLAAQSPAAPATHHDHHHEHGQGHASAPAAKGGVHEGYFADEQVKPRPLSDWEGDWQSVYPYLRDGTLDPVMEAKAKTKGDKTAAAYKAYYETGYKTDVDRIEIHGDTVTFHRGPIAAKGIYAPDGHEILTYAKGNRGVRYSFRKTGGDASAPGFIQFSDHRIAPEKVGHYHLYWGDDRAAVLAELTNWPTYYPAKLDAQGILHEMLAH</sequence>
<evidence type="ECO:0000256" key="4">
    <source>
        <dbReference type="SAM" id="SignalP"/>
    </source>
</evidence>
<dbReference type="InterPro" id="IPR012674">
    <property type="entry name" value="Calycin"/>
</dbReference>
<proteinExistence type="predicted"/>
<organism evidence="6 7">
    <name type="scientific">Paracoccus contaminans</name>
    <dbReference type="NCBI Taxonomy" id="1945662"/>
    <lineage>
        <taxon>Bacteria</taxon>
        <taxon>Pseudomonadati</taxon>
        <taxon>Pseudomonadota</taxon>
        <taxon>Alphaproteobacteria</taxon>
        <taxon>Rhodobacterales</taxon>
        <taxon>Paracoccaceae</taxon>
        <taxon>Paracoccus</taxon>
    </lineage>
</organism>
<dbReference type="STRING" id="1945662.B0A89_01665"/>
<dbReference type="Pfam" id="PF09223">
    <property type="entry name" value="ZinT"/>
    <property type="match status" value="1"/>
</dbReference>
<evidence type="ECO:0000313" key="7">
    <source>
        <dbReference type="Proteomes" id="UP000193017"/>
    </source>
</evidence>
<evidence type="ECO:0000313" key="6">
    <source>
        <dbReference type="EMBL" id="ARJ68541.1"/>
    </source>
</evidence>
<feature type="signal peptide" evidence="4">
    <location>
        <begin position="1"/>
        <end position="21"/>
    </location>
</feature>
<name>A0A1W6CUL4_9RHOB</name>
<dbReference type="Proteomes" id="UP000193017">
    <property type="component" value="Chromosome"/>
</dbReference>
<feature type="domain" description="ZinT" evidence="5">
    <location>
        <begin position="51"/>
        <end position="226"/>
    </location>
</feature>
<dbReference type="InterPro" id="IPR015304">
    <property type="entry name" value="ZinT_dom"/>
</dbReference>
<keyword evidence="1 4" id="KW-0732">Signal</keyword>
<gene>
    <name evidence="6" type="ORF">B0A89_01665</name>
</gene>
<accession>A0A1W6CUL4</accession>
<dbReference type="SUPFAM" id="SSF50814">
    <property type="entry name" value="Lipocalins"/>
    <property type="match status" value="1"/>
</dbReference>
<reference evidence="6 7" key="1">
    <citation type="submission" date="2017-03" db="EMBL/GenBank/DDBJ databases">
        <title>Genome sequence of Paracoccus contaminans isolated from a water microcosm.</title>
        <authorList>
            <person name="Aurass P."/>
            <person name="Karste S."/>
            <person name="Trost E."/>
            <person name="Glaeser S.P."/>
            <person name="Kaempfer P."/>
            <person name="Flieger A."/>
        </authorList>
    </citation>
    <scope>NUCLEOTIDE SEQUENCE [LARGE SCALE GENOMIC DNA]</scope>
    <source>
        <strain evidence="7">RKI 16-01929T\LMG 29738T\CCM 8701T\CIP 111112T</strain>
    </source>
</reference>
<keyword evidence="2" id="KW-0862">Zinc</keyword>
<feature type="region of interest" description="Disordered" evidence="3">
    <location>
        <begin position="23"/>
        <end position="49"/>
    </location>
</feature>
<evidence type="ECO:0000256" key="2">
    <source>
        <dbReference type="ARBA" id="ARBA00022833"/>
    </source>
</evidence>
<evidence type="ECO:0000259" key="5">
    <source>
        <dbReference type="Pfam" id="PF09223"/>
    </source>
</evidence>
<dbReference type="EMBL" id="CP020612">
    <property type="protein sequence ID" value="ARJ68541.1"/>
    <property type="molecule type" value="Genomic_DNA"/>
</dbReference>
<dbReference type="AlphaFoldDB" id="A0A1W6CUL4"/>
<dbReference type="RefSeq" id="WP_085376653.1">
    <property type="nucleotide sequence ID" value="NZ_CP020612.1"/>
</dbReference>
<evidence type="ECO:0000256" key="3">
    <source>
        <dbReference type="SAM" id="MobiDB-lite"/>
    </source>
</evidence>
<dbReference type="KEGG" id="pcon:B0A89_01665"/>
<feature type="chain" id="PRO_5012099830" evidence="4">
    <location>
        <begin position="22"/>
        <end position="226"/>
    </location>
</feature>
<dbReference type="GO" id="GO:0008270">
    <property type="term" value="F:zinc ion binding"/>
    <property type="evidence" value="ECO:0007669"/>
    <property type="project" value="InterPro"/>
</dbReference>
<dbReference type="OrthoDB" id="9810636at2"/>
<evidence type="ECO:0000256" key="1">
    <source>
        <dbReference type="ARBA" id="ARBA00022729"/>
    </source>
</evidence>